<dbReference type="AlphaFoldDB" id="A0A0E9T707"/>
<reference evidence="1" key="1">
    <citation type="submission" date="2014-11" db="EMBL/GenBank/DDBJ databases">
        <authorList>
            <person name="Amaro Gonzalez C."/>
        </authorList>
    </citation>
    <scope>NUCLEOTIDE SEQUENCE</scope>
</reference>
<sequence length="45" mass="5316">MIDFSFCAVHLCVENTFPQPNKNILGTYCILNARLIFVNERERRE</sequence>
<proteinExistence type="predicted"/>
<protein>
    <submittedName>
        <fullName evidence="1">Uncharacterized protein</fullName>
    </submittedName>
</protein>
<name>A0A0E9T707_ANGAN</name>
<accession>A0A0E9T707</accession>
<reference evidence="1" key="2">
    <citation type="journal article" date="2015" name="Fish Shellfish Immunol.">
        <title>Early steps in the European eel (Anguilla anguilla)-Vibrio vulnificus interaction in the gills: Role of the RtxA13 toxin.</title>
        <authorList>
            <person name="Callol A."/>
            <person name="Pajuelo D."/>
            <person name="Ebbesson L."/>
            <person name="Teles M."/>
            <person name="MacKenzie S."/>
            <person name="Amaro C."/>
        </authorList>
    </citation>
    <scope>NUCLEOTIDE SEQUENCE</scope>
</reference>
<evidence type="ECO:0000313" key="1">
    <source>
        <dbReference type="EMBL" id="JAH49406.1"/>
    </source>
</evidence>
<organism evidence="1">
    <name type="scientific">Anguilla anguilla</name>
    <name type="common">European freshwater eel</name>
    <name type="synonym">Muraena anguilla</name>
    <dbReference type="NCBI Taxonomy" id="7936"/>
    <lineage>
        <taxon>Eukaryota</taxon>
        <taxon>Metazoa</taxon>
        <taxon>Chordata</taxon>
        <taxon>Craniata</taxon>
        <taxon>Vertebrata</taxon>
        <taxon>Euteleostomi</taxon>
        <taxon>Actinopterygii</taxon>
        <taxon>Neopterygii</taxon>
        <taxon>Teleostei</taxon>
        <taxon>Anguilliformes</taxon>
        <taxon>Anguillidae</taxon>
        <taxon>Anguilla</taxon>
    </lineage>
</organism>
<dbReference type="EMBL" id="GBXM01059171">
    <property type="protein sequence ID" value="JAH49406.1"/>
    <property type="molecule type" value="Transcribed_RNA"/>
</dbReference>